<dbReference type="InterPro" id="IPR037402">
    <property type="entry name" value="YidZ_PBP2"/>
</dbReference>
<comment type="similarity">
    <text evidence="1">Belongs to the LysR transcriptional regulatory family.</text>
</comment>
<evidence type="ECO:0000313" key="7">
    <source>
        <dbReference type="Proteomes" id="UP000243900"/>
    </source>
</evidence>
<organism evidence="6 7">
    <name type="scientific">Amnimonas aquatica</name>
    <dbReference type="NCBI Taxonomy" id="2094561"/>
    <lineage>
        <taxon>Bacteria</taxon>
        <taxon>Pseudomonadati</taxon>
        <taxon>Pseudomonadota</taxon>
        <taxon>Gammaproteobacteria</taxon>
        <taxon>Moraxellales</taxon>
        <taxon>Moraxellaceae</taxon>
        <taxon>Amnimonas</taxon>
    </lineage>
</organism>
<dbReference type="Pfam" id="PF00126">
    <property type="entry name" value="HTH_1"/>
    <property type="match status" value="1"/>
</dbReference>
<dbReference type="GO" id="GO:0003677">
    <property type="term" value="F:DNA binding"/>
    <property type="evidence" value="ECO:0007669"/>
    <property type="project" value="UniProtKB-KW"/>
</dbReference>
<dbReference type="Gene3D" id="3.40.190.10">
    <property type="entry name" value="Periplasmic binding protein-like II"/>
    <property type="match status" value="2"/>
</dbReference>
<evidence type="ECO:0000256" key="1">
    <source>
        <dbReference type="ARBA" id="ARBA00009437"/>
    </source>
</evidence>
<evidence type="ECO:0000313" key="6">
    <source>
        <dbReference type="EMBL" id="PQA46975.1"/>
    </source>
</evidence>
<keyword evidence="4" id="KW-0804">Transcription</keyword>
<dbReference type="AlphaFoldDB" id="A0A2P6ATC7"/>
<keyword evidence="3" id="KW-0238">DNA-binding</keyword>
<evidence type="ECO:0000256" key="2">
    <source>
        <dbReference type="ARBA" id="ARBA00023015"/>
    </source>
</evidence>
<gene>
    <name evidence="6" type="ORF">C5O18_04070</name>
</gene>
<dbReference type="InterPro" id="IPR036390">
    <property type="entry name" value="WH_DNA-bd_sf"/>
</dbReference>
<reference evidence="7" key="1">
    <citation type="submission" date="2018-02" db="EMBL/GenBank/DDBJ databases">
        <title>Genome sequencing of Solimonas sp. HR-BB.</title>
        <authorList>
            <person name="Lee Y."/>
            <person name="Jeon C.O."/>
        </authorList>
    </citation>
    <scope>NUCLEOTIDE SEQUENCE [LARGE SCALE GENOMIC DNA]</scope>
    <source>
        <strain evidence="7">HR-E</strain>
    </source>
</reference>
<dbReference type="GO" id="GO:0003700">
    <property type="term" value="F:DNA-binding transcription factor activity"/>
    <property type="evidence" value="ECO:0007669"/>
    <property type="project" value="InterPro"/>
</dbReference>
<accession>A0A2P6ATC7</accession>
<dbReference type="Proteomes" id="UP000243900">
    <property type="component" value="Unassembled WGS sequence"/>
</dbReference>
<keyword evidence="7" id="KW-1185">Reference proteome</keyword>
<protein>
    <submittedName>
        <fullName evidence="6">LysR family transcriptional regulator</fullName>
    </submittedName>
</protein>
<comment type="caution">
    <text evidence="6">The sequence shown here is derived from an EMBL/GenBank/DDBJ whole genome shotgun (WGS) entry which is preliminary data.</text>
</comment>
<dbReference type="PROSITE" id="PS50931">
    <property type="entry name" value="HTH_LYSR"/>
    <property type="match status" value="1"/>
</dbReference>
<dbReference type="PRINTS" id="PR00039">
    <property type="entry name" value="HTHLYSR"/>
</dbReference>
<dbReference type="InterPro" id="IPR036388">
    <property type="entry name" value="WH-like_DNA-bd_sf"/>
</dbReference>
<proteinExistence type="inferred from homology"/>
<dbReference type="EMBL" id="PTQZ01000063">
    <property type="protein sequence ID" value="PQA46975.1"/>
    <property type="molecule type" value="Genomic_DNA"/>
</dbReference>
<dbReference type="PANTHER" id="PTHR30118:SF15">
    <property type="entry name" value="TRANSCRIPTIONAL REGULATORY PROTEIN"/>
    <property type="match status" value="1"/>
</dbReference>
<evidence type="ECO:0000259" key="5">
    <source>
        <dbReference type="PROSITE" id="PS50931"/>
    </source>
</evidence>
<keyword evidence="2" id="KW-0805">Transcription regulation</keyword>
<dbReference type="RefSeq" id="WP_105191692.1">
    <property type="nucleotide sequence ID" value="NZ_PTQZ01000063.1"/>
</dbReference>
<sequence length="336" mass="38225">MNLERVDLNLLVYLDVLLREKNVTRAAEQLGITQPALSNGLRRLRDLFNDPLLIRSSSGMTPTERALELQPRLREILGSLNQMMEPKQEFRPLSSNRVFRIMVSDYAEATLMPALVKALRSEAPDVVLDCLTPSDVSVQDIEQGKVDLAINRFNEIPQTFHQVTLWSDSFSCLINRGNPAALRFNLKTYLDAQHIWVSKTGMGVGVGMDPDRSRLGQIDAALERIGQRRRISVYTRHYQMPALVAHKADLIATLPSRIAMLQGSHPQLVIKDPPFHIPEFELKMAWGPLLHHSPAHRWLRQLIVYVARQVSALEAQADDGLDLRARRNARLRRDRE</sequence>
<name>A0A2P6ATC7_9GAMM</name>
<dbReference type="Gene3D" id="1.10.10.10">
    <property type="entry name" value="Winged helix-like DNA-binding domain superfamily/Winged helix DNA-binding domain"/>
    <property type="match status" value="1"/>
</dbReference>
<dbReference type="InterPro" id="IPR000847">
    <property type="entry name" value="LysR_HTH_N"/>
</dbReference>
<dbReference type="SUPFAM" id="SSF53850">
    <property type="entry name" value="Periplasmic binding protein-like II"/>
    <property type="match status" value="1"/>
</dbReference>
<dbReference type="InterPro" id="IPR005119">
    <property type="entry name" value="LysR_subst-bd"/>
</dbReference>
<evidence type="ECO:0000256" key="3">
    <source>
        <dbReference type="ARBA" id="ARBA00023125"/>
    </source>
</evidence>
<dbReference type="Pfam" id="PF03466">
    <property type="entry name" value="LysR_substrate"/>
    <property type="match status" value="1"/>
</dbReference>
<dbReference type="SUPFAM" id="SSF46785">
    <property type="entry name" value="Winged helix' DNA-binding domain"/>
    <property type="match status" value="1"/>
</dbReference>
<dbReference type="PANTHER" id="PTHR30118">
    <property type="entry name" value="HTH-TYPE TRANSCRIPTIONAL REGULATOR LEUO-RELATED"/>
    <property type="match status" value="1"/>
</dbReference>
<dbReference type="CDD" id="cd08417">
    <property type="entry name" value="PBP2_Nitroaromatics_like"/>
    <property type="match status" value="1"/>
</dbReference>
<dbReference type="OrthoDB" id="8720143at2"/>
<evidence type="ECO:0000256" key="4">
    <source>
        <dbReference type="ARBA" id="ARBA00023163"/>
    </source>
</evidence>
<dbReference type="InterPro" id="IPR050389">
    <property type="entry name" value="LysR-type_TF"/>
</dbReference>
<feature type="domain" description="HTH lysR-type" evidence="5">
    <location>
        <begin position="6"/>
        <end position="63"/>
    </location>
</feature>